<evidence type="ECO:0000313" key="2">
    <source>
        <dbReference type="Proteomes" id="UP000789702"/>
    </source>
</evidence>
<sequence>INSTAPTTQAQLVPQISSTVTRSKILILTSSTILKRISQDKQMVVNKKPQI</sequence>
<dbReference type="EMBL" id="CAJVPU010043013">
    <property type="protein sequence ID" value="CAG8744870.1"/>
    <property type="molecule type" value="Genomic_DNA"/>
</dbReference>
<reference evidence="1" key="1">
    <citation type="submission" date="2021-06" db="EMBL/GenBank/DDBJ databases">
        <authorList>
            <person name="Kallberg Y."/>
            <person name="Tangrot J."/>
            <person name="Rosling A."/>
        </authorList>
    </citation>
    <scope>NUCLEOTIDE SEQUENCE</scope>
    <source>
        <strain evidence="1">IL203A</strain>
    </source>
</reference>
<evidence type="ECO:0000313" key="1">
    <source>
        <dbReference type="EMBL" id="CAG8744870.1"/>
    </source>
</evidence>
<gene>
    <name evidence="1" type="ORF">DHETER_LOCUS14280</name>
</gene>
<proteinExistence type="predicted"/>
<comment type="caution">
    <text evidence="1">The sequence shown here is derived from an EMBL/GenBank/DDBJ whole genome shotgun (WGS) entry which is preliminary data.</text>
</comment>
<feature type="non-terminal residue" evidence="1">
    <location>
        <position position="1"/>
    </location>
</feature>
<protein>
    <submittedName>
        <fullName evidence="1">9696_t:CDS:1</fullName>
    </submittedName>
</protein>
<keyword evidence="2" id="KW-1185">Reference proteome</keyword>
<name>A0ACA9QAT7_9GLOM</name>
<accession>A0ACA9QAT7</accession>
<organism evidence="1 2">
    <name type="scientific">Dentiscutata heterogama</name>
    <dbReference type="NCBI Taxonomy" id="1316150"/>
    <lineage>
        <taxon>Eukaryota</taxon>
        <taxon>Fungi</taxon>
        <taxon>Fungi incertae sedis</taxon>
        <taxon>Mucoromycota</taxon>
        <taxon>Glomeromycotina</taxon>
        <taxon>Glomeromycetes</taxon>
        <taxon>Diversisporales</taxon>
        <taxon>Gigasporaceae</taxon>
        <taxon>Dentiscutata</taxon>
    </lineage>
</organism>
<dbReference type="Proteomes" id="UP000789702">
    <property type="component" value="Unassembled WGS sequence"/>
</dbReference>
<feature type="non-terminal residue" evidence="1">
    <location>
        <position position="51"/>
    </location>
</feature>